<feature type="region of interest" description="Disordered" evidence="1">
    <location>
        <begin position="126"/>
        <end position="237"/>
    </location>
</feature>
<feature type="compositionally biased region" description="Pro residues" evidence="1">
    <location>
        <begin position="489"/>
        <end position="501"/>
    </location>
</feature>
<dbReference type="InterPro" id="IPR025836">
    <property type="entry name" value="Zn_knuckle_CX2CX4HX4C"/>
</dbReference>
<evidence type="ECO:0000313" key="4">
    <source>
        <dbReference type="Proteomes" id="UP000824890"/>
    </source>
</evidence>
<dbReference type="Pfam" id="PF14392">
    <property type="entry name" value="zf-CCHC_4"/>
    <property type="match status" value="1"/>
</dbReference>
<sequence length="575" mass="64866">MKMDISLPSGEIKEVELQYEKLEKHCFSCFSLSHEVEECPSQRARSNQYGSRTSHLGISQRQTLERIDAGKRRLDSRKQNIYSAEPEQPHRGRSSSYNRDSEQAPNWSYDKDFCLHYGARRDPHFTERRSDLQTNGHGNPRPSARDRLSLPKDSSGSKKTGNLRLQGVSQRSEWRPVQEGSASRQSHVSHTPSPRPNRESMHSSGTRTCEDLHRSGDRNFPSNEKRSSERRSALERLSASKERIPLLLDGEANTVSGRLQGVTDHHQEDGRHRHSSGGSSNPSNSRAAGKAPMDQSPIRTLSEDRRHVSLRLGPMVDSEETIIEDIPLPRRSGLGNMTNLKAQGKKKSSTPSASRKISVKSPLHGISVKRRRTTKAQTTASARRVGWIVGGGRNIKVWEDNWLSTTEQRCPMGPAPENLQDLRVSDLISPLSAEWNSRSLSQPLYPWILWNLWLSRNQILFEDKRFSEIETTNKAIKDCREWQLAQPLKPPTAPIKPPLPPRAQNNHDPTKNQTVCFSDGAWESATGRGGSGHRRIPRPRRLDSSSFSYSFSQYNPNLNLTISFSPNVLGAFVFT</sequence>
<feature type="domain" description="Zinc knuckle CX2CX4HX4C" evidence="2">
    <location>
        <begin position="2"/>
        <end position="40"/>
    </location>
</feature>
<feature type="compositionally biased region" description="Basic and acidic residues" evidence="1">
    <location>
        <begin position="67"/>
        <end position="78"/>
    </location>
</feature>
<feature type="region of interest" description="Disordered" evidence="1">
    <location>
        <begin position="67"/>
        <end position="104"/>
    </location>
</feature>
<feature type="non-terminal residue" evidence="3">
    <location>
        <position position="575"/>
    </location>
</feature>
<evidence type="ECO:0000313" key="3">
    <source>
        <dbReference type="EMBL" id="KAH0879729.1"/>
    </source>
</evidence>
<feature type="compositionally biased region" description="Polar residues" evidence="1">
    <location>
        <begin position="94"/>
        <end position="104"/>
    </location>
</feature>
<feature type="region of interest" description="Disordered" evidence="1">
    <location>
        <begin position="489"/>
        <end position="515"/>
    </location>
</feature>
<comment type="caution">
    <text evidence="3">The sequence shown here is derived from an EMBL/GenBank/DDBJ whole genome shotgun (WGS) entry which is preliminary data.</text>
</comment>
<feature type="compositionally biased region" description="Low complexity" evidence="1">
    <location>
        <begin position="276"/>
        <end position="289"/>
    </location>
</feature>
<feature type="region of interest" description="Disordered" evidence="1">
    <location>
        <begin position="334"/>
        <end position="359"/>
    </location>
</feature>
<evidence type="ECO:0000259" key="2">
    <source>
        <dbReference type="Pfam" id="PF14392"/>
    </source>
</evidence>
<reference evidence="3 4" key="1">
    <citation type="submission" date="2021-05" db="EMBL/GenBank/DDBJ databases">
        <title>Genome Assembly of Synthetic Allotetraploid Brassica napus Reveals Homoeologous Exchanges between Subgenomes.</title>
        <authorList>
            <person name="Davis J.T."/>
        </authorList>
    </citation>
    <scope>NUCLEOTIDE SEQUENCE [LARGE SCALE GENOMIC DNA]</scope>
    <source>
        <strain evidence="4">cv. Da-Ae</strain>
        <tissue evidence="3">Seedling</tissue>
    </source>
</reference>
<protein>
    <recommendedName>
        <fullName evidence="2">Zinc knuckle CX2CX4HX4C domain-containing protein</fullName>
    </recommendedName>
</protein>
<proteinExistence type="predicted"/>
<gene>
    <name evidence="3" type="ORF">HID58_067123</name>
</gene>
<dbReference type="Proteomes" id="UP000824890">
    <property type="component" value="Unassembled WGS sequence"/>
</dbReference>
<organism evidence="3 4">
    <name type="scientific">Brassica napus</name>
    <name type="common">Rape</name>
    <dbReference type="NCBI Taxonomy" id="3708"/>
    <lineage>
        <taxon>Eukaryota</taxon>
        <taxon>Viridiplantae</taxon>
        <taxon>Streptophyta</taxon>
        <taxon>Embryophyta</taxon>
        <taxon>Tracheophyta</taxon>
        <taxon>Spermatophyta</taxon>
        <taxon>Magnoliopsida</taxon>
        <taxon>eudicotyledons</taxon>
        <taxon>Gunneridae</taxon>
        <taxon>Pentapetalae</taxon>
        <taxon>rosids</taxon>
        <taxon>malvids</taxon>
        <taxon>Brassicales</taxon>
        <taxon>Brassicaceae</taxon>
        <taxon>Brassiceae</taxon>
        <taxon>Brassica</taxon>
    </lineage>
</organism>
<accession>A0ABQ7ZHU2</accession>
<dbReference type="EMBL" id="JAGKQM010000015">
    <property type="protein sequence ID" value="KAH0879729.1"/>
    <property type="molecule type" value="Genomic_DNA"/>
</dbReference>
<feature type="compositionally biased region" description="Polar residues" evidence="1">
    <location>
        <begin position="503"/>
        <end position="515"/>
    </location>
</feature>
<feature type="compositionally biased region" description="Basic and acidic residues" evidence="1">
    <location>
        <begin position="208"/>
        <end position="237"/>
    </location>
</feature>
<feature type="region of interest" description="Disordered" evidence="1">
    <location>
        <begin position="265"/>
        <end position="306"/>
    </location>
</feature>
<name>A0ABQ7ZHU2_BRANA</name>
<keyword evidence="4" id="KW-1185">Reference proteome</keyword>
<feature type="compositionally biased region" description="Polar residues" evidence="1">
    <location>
        <begin position="180"/>
        <end position="192"/>
    </location>
</feature>
<evidence type="ECO:0000256" key="1">
    <source>
        <dbReference type="SAM" id="MobiDB-lite"/>
    </source>
</evidence>